<evidence type="ECO:0000259" key="1">
    <source>
        <dbReference type="PROSITE" id="PS50910"/>
    </source>
</evidence>
<proteinExistence type="predicted"/>
<dbReference type="InterPro" id="IPR007842">
    <property type="entry name" value="HEPN_dom"/>
</dbReference>
<protein>
    <recommendedName>
        <fullName evidence="1">HEPN domain-containing protein</fullName>
    </recommendedName>
</protein>
<name>A0A1E3XGC0_9BACT</name>
<sequence length="51" mass="6004">MTKDEHIDYWLKSADHDLSAAESLFKSEKYDWCLFIGHLVLEKTLKAIFCL</sequence>
<dbReference type="PROSITE" id="PS50910">
    <property type="entry name" value="HEPN"/>
    <property type="match status" value="1"/>
</dbReference>
<dbReference type="EMBL" id="MAYW01000003">
    <property type="protein sequence ID" value="ODS34659.1"/>
    <property type="molecule type" value="Genomic_DNA"/>
</dbReference>
<reference evidence="2 3" key="1">
    <citation type="submission" date="2016-07" db="EMBL/GenBank/DDBJ databases">
        <title>Draft genome of Scalindua rubra, obtained from a brine-seawater interface in the Red Sea, sheds light on salt adaptation in anammox bacteria.</title>
        <authorList>
            <person name="Speth D.R."/>
            <person name="Lagkouvardos I."/>
            <person name="Wang Y."/>
            <person name="Qian P.-Y."/>
            <person name="Dutilh B.E."/>
            <person name="Jetten M.S."/>
        </authorList>
    </citation>
    <scope>NUCLEOTIDE SEQUENCE [LARGE SCALE GENOMIC DNA]</scope>
    <source>
        <strain evidence="2">BSI-1</strain>
    </source>
</reference>
<evidence type="ECO:0000313" key="3">
    <source>
        <dbReference type="Proteomes" id="UP000094056"/>
    </source>
</evidence>
<evidence type="ECO:0000313" key="2">
    <source>
        <dbReference type="EMBL" id="ODS34659.1"/>
    </source>
</evidence>
<dbReference type="Gene3D" id="1.20.120.330">
    <property type="entry name" value="Nucleotidyltransferases domain 2"/>
    <property type="match status" value="1"/>
</dbReference>
<dbReference type="SUPFAM" id="SSF81593">
    <property type="entry name" value="Nucleotidyltransferase substrate binding subunit/domain"/>
    <property type="match status" value="1"/>
</dbReference>
<feature type="domain" description="HEPN" evidence="1">
    <location>
        <begin position="11"/>
        <end position="51"/>
    </location>
</feature>
<dbReference type="AlphaFoldDB" id="A0A1E3XGC0"/>
<comment type="caution">
    <text evidence="2">The sequence shown here is derived from an EMBL/GenBank/DDBJ whole genome shotgun (WGS) entry which is preliminary data.</text>
</comment>
<dbReference type="Proteomes" id="UP000094056">
    <property type="component" value="Unassembled WGS sequence"/>
</dbReference>
<accession>A0A1E3XGC0</accession>
<organism evidence="2 3">
    <name type="scientific">Candidatus Scalindua rubra</name>
    <dbReference type="NCBI Taxonomy" id="1872076"/>
    <lineage>
        <taxon>Bacteria</taxon>
        <taxon>Pseudomonadati</taxon>
        <taxon>Planctomycetota</taxon>
        <taxon>Candidatus Brocadiia</taxon>
        <taxon>Candidatus Brocadiales</taxon>
        <taxon>Candidatus Scalinduaceae</taxon>
        <taxon>Candidatus Scalindua</taxon>
    </lineage>
</organism>
<dbReference type="Pfam" id="PF05168">
    <property type="entry name" value="HEPN"/>
    <property type="match status" value="1"/>
</dbReference>
<gene>
    <name evidence="2" type="ORF">SCARUB_00239</name>
</gene>